<evidence type="ECO:0000313" key="2">
    <source>
        <dbReference type="Proteomes" id="UP000789901"/>
    </source>
</evidence>
<protein>
    <submittedName>
        <fullName evidence="1">2437_t:CDS:1</fullName>
    </submittedName>
</protein>
<comment type="caution">
    <text evidence="1">The sequence shown here is derived from an EMBL/GenBank/DDBJ whole genome shotgun (WGS) entry which is preliminary data.</text>
</comment>
<keyword evidence="2" id="KW-1185">Reference proteome</keyword>
<dbReference type="Proteomes" id="UP000789901">
    <property type="component" value="Unassembled WGS sequence"/>
</dbReference>
<feature type="non-terminal residue" evidence="1">
    <location>
        <position position="52"/>
    </location>
</feature>
<sequence length="52" mass="6054">DITFVPKQPVNHIIDSEQWPPITGQENGRTYYQCDISVLNFIVLTSRFEKSK</sequence>
<dbReference type="EMBL" id="CAJVQB010165099">
    <property type="protein sequence ID" value="CAG8856897.1"/>
    <property type="molecule type" value="Genomic_DNA"/>
</dbReference>
<organism evidence="1 2">
    <name type="scientific">Gigaspora margarita</name>
    <dbReference type="NCBI Taxonomy" id="4874"/>
    <lineage>
        <taxon>Eukaryota</taxon>
        <taxon>Fungi</taxon>
        <taxon>Fungi incertae sedis</taxon>
        <taxon>Mucoromycota</taxon>
        <taxon>Glomeromycotina</taxon>
        <taxon>Glomeromycetes</taxon>
        <taxon>Diversisporales</taxon>
        <taxon>Gigasporaceae</taxon>
        <taxon>Gigaspora</taxon>
    </lineage>
</organism>
<name>A0ABN7XNT7_GIGMA</name>
<accession>A0ABN7XNT7</accession>
<proteinExistence type="predicted"/>
<evidence type="ECO:0000313" key="1">
    <source>
        <dbReference type="EMBL" id="CAG8856897.1"/>
    </source>
</evidence>
<reference evidence="1 2" key="1">
    <citation type="submission" date="2021-06" db="EMBL/GenBank/DDBJ databases">
        <authorList>
            <person name="Kallberg Y."/>
            <person name="Tangrot J."/>
            <person name="Rosling A."/>
        </authorList>
    </citation>
    <scope>NUCLEOTIDE SEQUENCE [LARGE SCALE GENOMIC DNA]</scope>
    <source>
        <strain evidence="1 2">120-4 pot B 10/14</strain>
    </source>
</reference>
<gene>
    <name evidence="1" type="ORF">GMARGA_LOCUS45718</name>
</gene>
<feature type="non-terminal residue" evidence="1">
    <location>
        <position position="1"/>
    </location>
</feature>